<dbReference type="Proteomes" id="UP000176504">
    <property type="component" value="Unassembled WGS sequence"/>
</dbReference>
<dbReference type="EMBL" id="MEVI01000004">
    <property type="protein sequence ID" value="OGC54807.1"/>
    <property type="molecule type" value="Genomic_DNA"/>
</dbReference>
<comment type="caution">
    <text evidence="1">The sequence shown here is derived from an EMBL/GenBank/DDBJ whole genome shotgun (WGS) entry which is preliminary data.</text>
</comment>
<reference evidence="1 2" key="1">
    <citation type="journal article" date="2016" name="Nat. Commun.">
        <title>Thousands of microbial genomes shed light on interconnected biogeochemical processes in an aquifer system.</title>
        <authorList>
            <person name="Anantharaman K."/>
            <person name="Brown C.T."/>
            <person name="Hug L.A."/>
            <person name="Sharon I."/>
            <person name="Castelle C.J."/>
            <person name="Probst A.J."/>
            <person name="Thomas B.C."/>
            <person name="Singh A."/>
            <person name="Wilkins M.J."/>
            <person name="Karaoz U."/>
            <person name="Brodie E.L."/>
            <person name="Williams K.H."/>
            <person name="Hubbard S.S."/>
            <person name="Banfield J.F."/>
        </authorList>
    </citation>
    <scope>NUCLEOTIDE SEQUENCE [LARGE SCALE GENOMIC DNA]</scope>
</reference>
<accession>A0A1F4VCG1</accession>
<evidence type="ECO:0000313" key="1">
    <source>
        <dbReference type="EMBL" id="OGC54807.1"/>
    </source>
</evidence>
<proteinExistence type="predicted"/>
<gene>
    <name evidence="1" type="ORF">A3A78_05005</name>
</gene>
<sequence length="379" mass="43319">MSVEKALRYEAESDAFMEKYIETPSTSERIALAEEFFKTEVVSDTFLAFYSTLTPERVEAYSVMQTEIAQKTSRSTSEQIEAGVEIPKLKLHPFVWDIRNFYTTVRYFKTVDPESLPQGTDPKQITDEAWEDVIIGFNLDPRKIPEILVEPLSWMRGKIEAGEVLLLDSSLYPDTDLQKKMLGWSKSTESVLGLLNNKRLGVGGPNILVINSNSISPQISRANLLLGLSHEWGHDKLADYRETHPSSLGENENVFNEFVSMMEEQRLYSLLKKSGYNEGLPDLSTSFEVSEDERGTATEAMIPYSDQDITYAHSQTAAIIWRAYSHTVDVESKRERRRHFFDGLKEGGDLLELLHEVENMKPVTVQVFGRDEIRWEKIK</sequence>
<protein>
    <submittedName>
        <fullName evidence="1">Uncharacterized protein</fullName>
    </submittedName>
</protein>
<dbReference type="AlphaFoldDB" id="A0A1F4VCG1"/>
<organism evidence="1 2">
    <name type="scientific">candidate division WWE3 bacterium RIFCSPLOWO2_01_FULL_41_18</name>
    <dbReference type="NCBI Taxonomy" id="1802625"/>
    <lineage>
        <taxon>Bacteria</taxon>
        <taxon>Katanobacteria</taxon>
    </lineage>
</organism>
<name>A0A1F4VCG1_UNCKA</name>
<evidence type="ECO:0000313" key="2">
    <source>
        <dbReference type="Proteomes" id="UP000176504"/>
    </source>
</evidence>